<feature type="domain" description="O-methyltransferase C-terminal" evidence="4">
    <location>
        <begin position="156"/>
        <end position="346"/>
    </location>
</feature>
<name>A0A8T4IV57_9ACTN</name>
<reference evidence="6" key="1">
    <citation type="submission" date="2021-04" db="EMBL/GenBank/DDBJ databases">
        <title>Sequencing of actinobacteria type strains.</title>
        <authorList>
            <person name="Nguyen G.-S."/>
            <person name="Wentzel A."/>
        </authorList>
    </citation>
    <scope>NUCLEOTIDE SEQUENCE</scope>
    <source>
        <strain evidence="6">DSM 42095</strain>
    </source>
</reference>
<dbReference type="Proteomes" id="UP000675554">
    <property type="component" value="Unassembled WGS sequence"/>
</dbReference>
<keyword evidence="7" id="KW-1185">Reference proteome</keyword>
<dbReference type="Gene3D" id="1.10.10.10">
    <property type="entry name" value="Winged helix-like DNA-binding domain superfamily/Winged helix DNA-binding domain"/>
    <property type="match status" value="1"/>
</dbReference>
<dbReference type="InterPro" id="IPR001077">
    <property type="entry name" value="COMT_C"/>
</dbReference>
<evidence type="ECO:0000256" key="1">
    <source>
        <dbReference type="ARBA" id="ARBA00022603"/>
    </source>
</evidence>
<dbReference type="InterPro" id="IPR016461">
    <property type="entry name" value="COMT-like"/>
</dbReference>
<dbReference type="SUPFAM" id="SSF53335">
    <property type="entry name" value="S-adenosyl-L-methionine-dependent methyltransferases"/>
    <property type="match status" value="1"/>
</dbReference>
<keyword evidence="2" id="KW-0808">Transferase</keyword>
<evidence type="ECO:0000259" key="4">
    <source>
        <dbReference type="Pfam" id="PF00891"/>
    </source>
</evidence>
<evidence type="ECO:0000313" key="7">
    <source>
        <dbReference type="Proteomes" id="UP000675554"/>
    </source>
</evidence>
<feature type="domain" description="O-methyltransferase dimerisation" evidence="5">
    <location>
        <begin position="37"/>
        <end position="106"/>
    </location>
</feature>
<gene>
    <name evidence="6" type="ORF">KDA82_20365</name>
</gene>
<keyword evidence="3" id="KW-0949">S-adenosyl-L-methionine</keyword>
<protein>
    <submittedName>
        <fullName evidence="6">Methyltransferase</fullName>
    </submittedName>
</protein>
<dbReference type="SUPFAM" id="SSF46785">
    <property type="entry name" value="Winged helix' DNA-binding domain"/>
    <property type="match status" value="1"/>
</dbReference>
<evidence type="ECO:0000256" key="3">
    <source>
        <dbReference type="ARBA" id="ARBA00022691"/>
    </source>
</evidence>
<dbReference type="InterPro" id="IPR036390">
    <property type="entry name" value="WH_DNA-bd_sf"/>
</dbReference>
<evidence type="ECO:0000256" key="2">
    <source>
        <dbReference type="ARBA" id="ARBA00022679"/>
    </source>
</evidence>
<proteinExistence type="predicted"/>
<dbReference type="InterPro" id="IPR029063">
    <property type="entry name" value="SAM-dependent_MTases_sf"/>
</dbReference>
<dbReference type="InterPro" id="IPR036388">
    <property type="entry name" value="WH-like_DNA-bd_sf"/>
</dbReference>
<dbReference type="GO" id="GO:0032259">
    <property type="term" value="P:methylation"/>
    <property type="evidence" value="ECO:0007669"/>
    <property type="project" value="UniProtKB-KW"/>
</dbReference>
<comment type="caution">
    <text evidence="6">The sequence shown here is derived from an EMBL/GenBank/DDBJ whole genome shotgun (WGS) entry which is preliminary data.</text>
</comment>
<dbReference type="Pfam" id="PF08100">
    <property type="entry name" value="Dimerisation"/>
    <property type="match status" value="1"/>
</dbReference>
<dbReference type="PANTHER" id="PTHR43712">
    <property type="entry name" value="PUTATIVE (AFU_ORTHOLOGUE AFUA_4G14580)-RELATED"/>
    <property type="match status" value="1"/>
</dbReference>
<accession>A0A8T4IV57</accession>
<dbReference type="PANTHER" id="PTHR43712:SF2">
    <property type="entry name" value="O-METHYLTRANSFERASE CICE"/>
    <property type="match status" value="1"/>
</dbReference>
<dbReference type="InterPro" id="IPR012967">
    <property type="entry name" value="COMT_dimerisation"/>
</dbReference>
<dbReference type="Gene3D" id="1.20.58.1390">
    <property type="match status" value="1"/>
</dbReference>
<keyword evidence="1 6" id="KW-0489">Methyltransferase</keyword>
<dbReference type="EMBL" id="JAGSMN010000466">
    <property type="protein sequence ID" value="MBR7675330.1"/>
    <property type="molecule type" value="Genomic_DNA"/>
</dbReference>
<organism evidence="6 7">
    <name type="scientific">Streptomyces daliensis</name>
    <dbReference type="NCBI Taxonomy" id="299421"/>
    <lineage>
        <taxon>Bacteria</taxon>
        <taxon>Bacillati</taxon>
        <taxon>Actinomycetota</taxon>
        <taxon>Actinomycetes</taxon>
        <taxon>Kitasatosporales</taxon>
        <taxon>Streptomycetaceae</taxon>
        <taxon>Streptomyces</taxon>
    </lineage>
</organism>
<dbReference type="GO" id="GO:0046983">
    <property type="term" value="F:protein dimerization activity"/>
    <property type="evidence" value="ECO:0007669"/>
    <property type="project" value="InterPro"/>
</dbReference>
<dbReference type="Gene3D" id="3.40.50.150">
    <property type="entry name" value="Vaccinia Virus protein VP39"/>
    <property type="match status" value="1"/>
</dbReference>
<evidence type="ECO:0000313" key="6">
    <source>
        <dbReference type="EMBL" id="MBR7675330.1"/>
    </source>
</evidence>
<evidence type="ECO:0000259" key="5">
    <source>
        <dbReference type="Pfam" id="PF08100"/>
    </source>
</evidence>
<dbReference type="CDD" id="cd02440">
    <property type="entry name" value="AdoMet_MTases"/>
    <property type="match status" value="1"/>
</dbReference>
<dbReference type="PROSITE" id="PS51683">
    <property type="entry name" value="SAM_OMT_II"/>
    <property type="match status" value="1"/>
</dbReference>
<dbReference type="AlphaFoldDB" id="A0A8T4IV57"/>
<dbReference type="Pfam" id="PF00891">
    <property type="entry name" value="Methyltransf_2"/>
    <property type="match status" value="1"/>
</dbReference>
<dbReference type="GO" id="GO:0008171">
    <property type="term" value="F:O-methyltransferase activity"/>
    <property type="evidence" value="ECO:0007669"/>
    <property type="project" value="InterPro"/>
</dbReference>
<sequence>MNALPIADTFASREPAELPSLHEASQPTLTNDRLALLLMGHAAFQYLHVSCELGLFELLVRRPALDRAEIKRELGLADRAMDILLLGTTSLGLLTKRDERYTVTPLITEIVENGQWKHFTDVVAFEHEIVSEGQRDLLGSLRSNTNEGIRRIPGEGNSLYRRLAENPRLQEVFYRYMRSWSELAHEHLAKINLGGARTLLDCGGGDAVNALALAAMHPELQVTILEIPEAAPYAAAAVAESPHSDRVSVHECDMFTADWPTGADCVLFAHQLVIWTLEENVTLLSKAYDALADGGQLVILNSMSHDEGDGPLFAALDSAYFASMPAEGGMIYSWAQHEQCLRAAGFTEMRRVSGDGWTPHGVIVATKRQRQAGPRP</sequence>